<dbReference type="SUPFAM" id="SSF47113">
    <property type="entry name" value="Histone-fold"/>
    <property type="match status" value="1"/>
</dbReference>
<dbReference type="InterPro" id="IPR025870">
    <property type="entry name" value="Glyoxalase-like_dom"/>
</dbReference>
<evidence type="ECO:0000259" key="9">
    <source>
        <dbReference type="Pfam" id="PF00125"/>
    </source>
</evidence>
<dbReference type="Proteomes" id="UP000298327">
    <property type="component" value="Unassembled WGS sequence"/>
</dbReference>
<dbReference type="InterPro" id="IPR000164">
    <property type="entry name" value="Histone_H3/CENP-A"/>
</dbReference>
<dbReference type="Pfam" id="PF00125">
    <property type="entry name" value="Histone"/>
    <property type="match status" value="1"/>
</dbReference>
<dbReference type="Gene3D" id="3.10.180.10">
    <property type="entry name" value="2,3-Dihydroxybiphenyl 1,2-Dioxygenase, domain 1"/>
    <property type="match status" value="1"/>
</dbReference>
<dbReference type="PRINTS" id="PR00622">
    <property type="entry name" value="HISTONEH3"/>
</dbReference>
<comment type="similarity">
    <text evidence="3">Belongs to the histone H3 family.</text>
</comment>
<dbReference type="STRING" id="205917.A0A4Y9XU25"/>
<dbReference type="PANTHER" id="PTHR11426">
    <property type="entry name" value="HISTONE H3"/>
    <property type="match status" value="1"/>
</dbReference>
<dbReference type="EMBL" id="SEOQ01001137">
    <property type="protein sequence ID" value="TFY53545.1"/>
    <property type="molecule type" value="Genomic_DNA"/>
</dbReference>
<keyword evidence="12" id="KW-1185">Reference proteome</keyword>
<evidence type="ECO:0008006" key="13">
    <source>
        <dbReference type="Google" id="ProtNLM"/>
    </source>
</evidence>
<keyword evidence="6" id="KW-0539">Nucleus</keyword>
<evidence type="ECO:0000256" key="3">
    <source>
        <dbReference type="ARBA" id="ARBA00010343"/>
    </source>
</evidence>
<dbReference type="GO" id="GO:0003677">
    <property type="term" value="F:DNA binding"/>
    <property type="evidence" value="ECO:0007669"/>
    <property type="project" value="UniProtKB-KW"/>
</dbReference>
<dbReference type="Gene3D" id="1.10.20.10">
    <property type="entry name" value="Histone, subunit A"/>
    <property type="match status" value="1"/>
</dbReference>
<keyword evidence="5" id="KW-0238">DNA-binding</keyword>
<feature type="region of interest" description="Disordered" evidence="8">
    <location>
        <begin position="1"/>
        <end position="27"/>
    </location>
</feature>
<evidence type="ECO:0000313" key="11">
    <source>
        <dbReference type="EMBL" id="TFY53545.1"/>
    </source>
</evidence>
<dbReference type="OrthoDB" id="408973at2759"/>
<dbReference type="CDD" id="cd22911">
    <property type="entry name" value="HFD_H3"/>
    <property type="match status" value="1"/>
</dbReference>
<feature type="domain" description="Core Histone H2A/H2B/H3" evidence="9">
    <location>
        <begin position="57"/>
        <end position="135"/>
    </location>
</feature>
<evidence type="ECO:0000256" key="7">
    <source>
        <dbReference type="ARBA" id="ARBA00023269"/>
    </source>
</evidence>
<dbReference type="FunFam" id="1.10.20.10:FF:000085">
    <property type="entry name" value="Histone H3.2"/>
    <property type="match status" value="1"/>
</dbReference>
<name>A0A4Y9XU25_9AGAM</name>
<organism evidence="11 12">
    <name type="scientific">Dentipellis fragilis</name>
    <dbReference type="NCBI Taxonomy" id="205917"/>
    <lineage>
        <taxon>Eukaryota</taxon>
        <taxon>Fungi</taxon>
        <taxon>Dikarya</taxon>
        <taxon>Basidiomycota</taxon>
        <taxon>Agaricomycotina</taxon>
        <taxon>Agaricomycetes</taxon>
        <taxon>Russulales</taxon>
        <taxon>Hericiaceae</taxon>
        <taxon>Dentipellis</taxon>
    </lineage>
</organism>
<evidence type="ECO:0000256" key="1">
    <source>
        <dbReference type="ARBA" id="ARBA00004123"/>
    </source>
</evidence>
<gene>
    <name evidence="11" type="ORF">EVG20_g10065</name>
</gene>
<feature type="compositionally biased region" description="Polar residues" evidence="8">
    <location>
        <begin position="1"/>
        <end position="15"/>
    </location>
</feature>
<dbReference type="InterPro" id="IPR009072">
    <property type="entry name" value="Histone-fold"/>
</dbReference>
<dbReference type="AlphaFoldDB" id="A0A4Y9XU25"/>
<sequence>MARTKQTTRASTGGKSHSHRTIGGKTPRKQLAMKAMASKGRHAAVSVGVKRPHRFRPGTVALREIRRYQKSTDLLIRKLPFQRLADLRFQSSAILALQEACEAYLISVFEDTNYAAIHAKRVMIQTKDLALARRLRGNKIANIAAVDPPYKLQVHLHIHHPVTPFAKSPPMAARSPSSTPSTKTLDHIVHLTPPGTVEQASEQFRTLGFTVIHGGTHADGLTANALVILGDAVYLELISFTQPSSSYPPSSPQRKARDSHQWANKPAGWVAFAFHGAPDASPPISALINTRAEASGSEVRYAPEVTGGRRRGDGVELQWVLSTPRRWAEQHGGSRLPFYCGDVTPRALRVGLSRRMAPV</sequence>
<dbReference type="GO" id="GO:0005634">
    <property type="term" value="C:nucleus"/>
    <property type="evidence" value="ECO:0007669"/>
    <property type="project" value="UniProtKB-SubCell"/>
</dbReference>
<dbReference type="GO" id="GO:0030527">
    <property type="term" value="F:structural constituent of chromatin"/>
    <property type="evidence" value="ECO:0007669"/>
    <property type="project" value="InterPro"/>
</dbReference>
<reference evidence="11 12" key="1">
    <citation type="submission" date="2019-02" db="EMBL/GenBank/DDBJ databases">
        <title>Genome sequencing of the rare red list fungi Dentipellis fragilis.</title>
        <authorList>
            <person name="Buettner E."/>
            <person name="Kellner H."/>
        </authorList>
    </citation>
    <scope>NUCLEOTIDE SEQUENCE [LARGE SCALE GENOMIC DNA]</scope>
    <source>
        <strain evidence="11 12">DSM 105465</strain>
    </source>
</reference>
<evidence type="ECO:0000313" key="12">
    <source>
        <dbReference type="Proteomes" id="UP000298327"/>
    </source>
</evidence>
<protein>
    <recommendedName>
        <fullName evidence="13">Histone H2A/H2B/H3 domain-containing protein</fullName>
    </recommendedName>
</protein>
<dbReference type="Pfam" id="PF13468">
    <property type="entry name" value="Glyoxalase_3"/>
    <property type="match status" value="1"/>
</dbReference>
<evidence type="ECO:0000256" key="8">
    <source>
        <dbReference type="SAM" id="MobiDB-lite"/>
    </source>
</evidence>
<evidence type="ECO:0000256" key="4">
    <source>
        <dbReference type="ARBA" id="ARBA00022454"/>
    </source>
</evidence>
<keyword evidence="7" id="KW-0544">Nucleosome core</keyword>
<proteinExistence type="inferred from homology"/>
<evidence type="ECO:0000256" key="5">
    <source>
        <dbReference type="ARBA" id="ARBA00023125"/>
    </source>
</evidence>
<evidence type="ECO:0000256" key="2">
    <source>
        <dbReference type="ARBA" id="ARBA00004286"/>
    </source>
</evidence>
<comment type="caution">
    <text evidence="11">The sequence shown here is derived from an EMBL/GenBank/DDBJ whole genome shotgun (WGS) entry which is preliminary data.</text>
</comment>
<dbReference type="GO" id="GO:0046982">
    <property type="term" value="F:protein heterodimerization activity"/>
    <property type="evidence" value="ECO:0007669"/>
    <property type="project" value="InterPro"/>
</dbReference>
<dbReference type="SMART" id="SM00428">
    <property type="entry name" value="H3"/>
    <property type="match status" value="1"/>
</dbReference>
<keyword evidence="4" id="KW-0158">Chromosome</keyword>
<feature type="compositionally biased region" description="Basic residues" evidence="8">
    <location>
        <begin position="16"/>
        <end position="27"/>
    </location>
</feature>
<feature type="domain" description="Glyoxalase-like" evidence="10">
    <location>
        <begin position="185"/>
        <end position="340"/>
    </location>
</feature>
<accession>A0A4Y9XU25</accession>
<dbReference type="GO" id="GO:0000786">
    <property type="term" value="C:nucleosome"/>
    <property type="evidence" value="ECO:0007669"/>
    <property type="project" value="UniProtKB-KW"/>
</dbReference>
<evidence type="ECO:0000259" key="10">
    <source>
        <dbReference type="Pfam" id="PF13468"/>
    </source>
</evidence>
<dbReference type="InterPro" id="IPR007125">
    <property type="entry name" value="H2A/H2B/H3"/>
</dbReference>
<dbReference type="InterPro" id="IPR029068">
    <property type="entry name" value="Glyas_Bleomycin-R_OHBP_Dase"/>
</dbReference>
<evidence type="ECO:0000256" key="6">
    <source>
        <dbReference type="ARBA" id="ARBA00023242"/>
    </source>
</evidence>
<comment type="subcellular location">
    <subcellularLocation>
        <location evidence="2">Chromosome</location>
    </subcellularLocation>
    <subcellularLocation>
        <location evidence="1">Nucleus</location>
    </subcellularLocation>
</comment>